<dbReference type="InterPro" id="IPR006195">
    <property type="entry name" value="aa-tRNA-synth_II"/>
</dbReference>
<sequence>MLKHQLRLISGYRRNHTAPSFVDGVRQRFDFRETTLCINNLFHLDTSTKVILNGWIDKKPKKIGKNLIFGTLRDTKGDLIQLVDSDALLKSSNVEDVVQIEGSLRLKKSKEDSSNRQLEIQLSSLRTLNSAGKKPSQSLDFKMQGNYPPDLRYLQLRHPKYQGFLRKRHEIVRDVRELLNSFSFTEIETPILFKSTPEGAREFLVPTRTVQNEKPAFYALPQSPQQYKQLLMASGVQRYYQIARCFRDEDLRSDRQPEFTQVDLEMAFASAKQVMDVVESIVTNSWDKHSSSGPLRTLGPGNKIVQLTDAQRITKITYAEAMTLYGIDKPDLRFPALKIIDMSEFKAYGTEDKDFPVFEIMVLRNAFKDRNDYDENWRSLSDENQYKFRAPIVVPIDSKAMETKWFEKYMGVANFENPTLMNRYLNLKEGDIICGATRESTRTLFENPTPLGRLRQLVTQNKRGLELYKENHSDVGVWVVDFPLFSPVEKELVTAGKKHRFPSYKTGVYTSTHHPFTMVQLKDLPKLHTNPLQCLGQHYDFVVNGTELGGGSARIHDPKLQDFIFKSILGIKEPAKLFGHLISAFESGTPPHAGFAIGFDRMCAMLCGTENIRDVIAFPKSVSGSDLVVGSPSNVPAEAVKEYNLNWKHAAPQS</sequence>
<evidence type="ECO:0000256" key="3">
    <source>
        <dbReference type="ARBA" id="ARBA00022741"/>
    </source>
</evidence>
<accession>A0A1G4J4U0</accession>
<dbReference type="SUPFAM" id="SSF50249">
    <property type="entry name" value="Nucleic acid-binding proteins"/>
    <property type="match status" value="1"/>
</dbReference>
<dbReference type="EMBL" id="LT598454">
    <property type="protein sequence ID" value="SCU84762.1"/>
    <property type="molecule type" value="Genomic_DNA"/>
</dbReference>
<name>A0A1G4J4U0_9SACH</name>
<evidence type="ECO:0000259" key="7">
    <source>
        <dbReference type="PROSITE" id="PS50862"/>
    </source>
</evidence>
<keyword evidence="2" id="KW-0436">Ligase</keyword>
<dbReference type="PRINTS" id="PR01042">
    <property type="entry name" value="TRNASYNTHASP"/>
</dbReference>
<dbReference type="NCBIfam" id="TIGR00459">
    <property type="entry name" value="aspS_bact"/>
    <property type="match status" value="1"/>
</dbReference>
<dbReference type="SUPFAM" id="SSF55681">
    <property type="entry name" value="Class II aaRS and biotin synthetases"/>
    <property type="match status" value="1"/>
</dbReference>
<dbReference type="InterPro" id="IPR002312">
    <property type="entry name" value="Asp/Asn-tRNA-synth_IIb"/>
</dbReference>
<evidence type="ECO:0000256" key="5">
    <source>
        <dbReference type="ARBA" id="ARBA00022917"/>
    </source>
</evidence>
<dbReference type="GO" id="GO:0004815">
    <property type="term" value="F:aspartate-tRNA ligase activity"/>
    <property type="evidence" value="ECO:0007669"/>
    <property type="project" value="EnsemblFungi"/>
</dbReference>
<dbReference type="PANTHER" id="PTHR22594:SF5">
    <property type="entry name" value="ASPARTATE--TRNA LIGASE, MITOCHONDRIAL"/>
    <property type="match status" value="1"/>
</dbReference>
<dbReference type="GO" id="GO:0070146">
    <property type="term" value="P:mitochondrial aspartyl-tRNA aminoacylation"/>
    <property type="evidence" value="ECO:0007669"/>
    <property type="project" value="EnsemblFungi"/>
</dbReference>
<comment type="similarity">
    <text evidence="1">Belongs to the class-II aminoacyl-tRNA synthetase family. Type 1 subfamily.</text>
</comment>
<dbReference type="PROSITE" id="PS50862">
    <property type="entry name" value="AA_TRNA_LIGASE_II"/>
    <property type="match status" value="1"/>
</dbReference>
<dbReference type="Gene3D" id="3.30.1360.30">
    <property type="entry name" value="GAD-like domain"/>
    <property type="match status" value="1"/>
</dbReference>
<evidence type="ECO:0000313" key="9">
    <source>
        <dbReference type="Proteomes" id="UP000190274"/>
    </source>
</evidence>
<dbReference type="Gene3D" id="3.30.930.10">
    <property type="entry name" value="Bira Bifunctional Protein, Domain 2"/>
    <property type="match status" value="1"/>
</dbReference>
<protein>
    <submittedName>
        <fullName evidence="8">LADA_0D03642g1_1</fullName>
    </submittedName>
</protein>
<keyword evidence="3" id="KW-0547">Nucleotide-binding</keyword>
<dbReference type="PANTHER" id="PTHR22594">
    <property type="entry name" value="ASPARTYL/LYSYL-TRNA SYNTHETASE"/>
    <property type="match status" value="1"/>
</dbReference>
<dbReference type="Proteomes" id="UP000190274">
    <property type="component" value="Chromosome D"/>
</dbReference>
<evidence type="ECO:0000256" key="6">
    <source>
        <dbReference type="ARBA" id="ARBA00023146"/>
    </source>
</evidence>
<evidence type="ECO:0000313" key="8">
    <source>
        <dbReference type="EMBL" id="SCU84762.1"/>
    </source>
</evidence>
<dbReference type="AlphaFoldDB" id="A0A1G4J4U0"/>
<dbReference type="GO" id="GO:0005739">
    <property type="term" value="C:mitochondrion"/>
    <property type="evidence" value="ECO:0007669"/>
    <property type="project" value="EnsemblFungi"/>
</dbReference>
<dbReference type="InterPro" id="IPR004524">
    <property type="entry name" value="Asp-tRNA-ligase_1"/>
</dbReference>
<dbReference type="Pfam" id="PF00152">
    <property type="entry name" value="tRNA-synt_2"/>
    <property type="match status" value="1"/>
</dbReference>
<dbReference type="NCBIfam" id="NF001750">
    <property type="entry name" value="PRK00476.1"/>
    <property type="match status" value="1"/>
</dbReference>
<dbReference type="InterPro" id="IPR004115">
    <property type="entry name" value="GAD-like_sf"/>
</dbReference>
<dbReference type="InterPro" id="IPR004364">
    <property type="entry name" value="Aa-tRNA-synt_II"/>
</dbReference>
<evidence type="ECO:0000256" key="2">
    <source>
        <dbReference type="ARBA" id="ARBA00022598"/>
    </source>
</evidence>
<feature type="domain" description="Aminoacyl-transfer RNA synthetases class-II family profile" evidence="7">
    <location>
        <begin position="168"/>
        <end position="619"/>
    </location>
</feature>
<dbReference type="Gene3D" id="2.40.50.140">
    <property type="entry name" value="Nucleic acid-binding proteins"/>
    <property type="match status" value="1"/>
</dbReference>
<dbReference type="InterPro" id="IPR045864">
    <property type="entry name" value="aa-tRNA-synth_II/BPL/LPL"/>
</dbReference>
<dbReference type="GO" id="GO:0005524">
    <property type="term" value="F:ATP binding"/>
    <property type="evidence" value="ECO:0007669"/>
    <property type="project" value="UniProtKB-KW"/>
</dbReference>
<proteinExistence type="inferred from homology"/>
<dbReference type="HAMAP" id="MF_00044">
    <property type="entry name" value="Asp_tRNA_synth_type1"/>
    <property type="match status" value="1"/>
</dbReference>
<keyword evidence="6" id="KW-0030">Aminoacyl-tRNA synthetase</keyword>
<reference evidence="8 9" key="1">
    <citation type="submission" date="2016-03" db="EMBL/GenBank/DDBJ databases">
        <authorList>
            <person name="Devillers H."/>
        </authorList>
    </citation>
    <scope>NUCLEOTIDE SEQUENCE [LARGE SCALE GENOMIC DNA]</scope>
    <source>
        <strain evidence="8">CBS 10888</strain>
    </source>
</reference>
<dbReference type="STRING" id="1266660.A0A1G4J4U0"/>
<keyword evidence="5" id="KW-0648">Protein biosynthesis</keyword>
<keyword evidence="4" id="KW-0067">ATP-binding</keyword>
<dbReference type="OrthoDB" id="439710at2759"/>
<evidence type="ECO:0000256" key="1">
    <source>
        <dbReference type="ARBA" id="ARBA00006303"/>
    </source>
</evidence>
<keyword evidence="9" id="KW-1185">Reference proteome</keyword>
<organism evidence="8 9">
    <name type="scientific">Lachancea dasiensis</name>
    <dbReference type="NCBI Taxonomy" id="1072105"/>
    <lineage>
        <taxon>Eukaryota</taxon>
        <taxon>Fungi</taxon>
        <taxon>Dikarya</taxon>
        <taxon>Ascomycota</taxon>
        <taxon>Saccharomycotina</taxon>
        <taxon>Saccharomycetes</taxon>
        <taxon>Saccharomycetales</taxon>
        <taxon>Saccharomycetaceae</taxon>
        <taxon>Lachancea</taxon>
    </lineage>
</organism>
<dbReference type="InterPro" id="IPR012340">
    <property type="entry name" value="NA-bd_OB-fold"/>
</dbReference>
<evidence type="ECO:0000256" key="4">
    <source>
        <dbReference type="ARBA" id="ARBA00022840"/>
    </source>
</evidence>
<gene>
    <name evidence="8" type="ORF">LADA_0D03642G</name>
</gene>